<dbReference type="InterPro" id="IPR010998">
    <property type="entry name" value="Integrase_recombinase_N"/>
</dbReference>
<dbReference type="InterPro" id="IPR038488">
    <property type="entry name" value="Integrase_DNA-bd_sf"/>
</dbReference>
<dbReference type="Pfam" id="PF13356">
    <property type="entry name" value="Arm-DNA-bind_3"/>
    <property type="match status" value="1"/>
</dbReference>
<dbReference type="Pfam" id="PF00589">
    <property type="entry name" value="Phage_integrase"/>
    <property type="match status" value="1"/>
</dbReference>
<dbReference type="PROSITE" id="PS51898">
    <property type="entry name" value="TYR_RECOMBINASE"/>
    <property type="match status" value="1"/>
</dbReference>
<proteinExistence type="inferred from homology"/>
<dbReference type="GO" id="GO:0003677">
    <property type="term" value="F:DNA binding"/>
    <property type="evidence" value="ECO:0007669"/>
    <property type="project" value="UniProtKB-KW"/>
</dbReference>
<dbReference type="PANTHER" id="PTHR30629">
    <property type="entry name" value="PROPHAGE INTEGRASE"/>
    <property type="match status" value="1"/>
</dbReference>
<dbReference type="InterPro" id="IPR025166">
    <property type="entry name" value="Integrase_DNA_bind_dom"/>
</dbReference>
<dbReference type="STRING" id="1348774.AB433_00320"/>
<evidence type="ECO:0000256" key="4">
    <source>
        <dbReference type="ARBA" id="ARBA00023172"/>
    </source>
</evidence>
<evidence type="ECO:0000256" key="3">
    <source>
        <dbReference type="ARBA" id="ARBA00023125"/>
    </source>
</evidence>
<reference evidence="5 6" key="1">
    <citation type="submission" date="2015-06" db="EMBL/GenBank/DDBJ databases">
        <authorList>
            <person name="Zeng Y."/>
            <person name="Huang Y."/>
        </authorList>
    </citation>
    <scope>NUCLEOTIDE SEQUENCE [LARGE SCALE GENOMIC DNA]</scope>
    <source>
        <strain evidence="5 6">PQ-2</strain>
    </source>
</reference>
<organism evidence="5 6">
    <name type="scientific">Croceicoccus naphthovorans</name>
    <dbReference type="NCBI Taxonomy" id="1348774"/>
    <lineage>
        <taxon>Bacteria</taxon>
        <taxon>Pseudomonadati</taxon>
        <taxon>Pseudomonadota</taxon>
        <taxon>Alphaproteobacteria</taxon>
        <taxon>Sphingomonadales</taxon>
        <taxon>Erythrobacteraceae</taxon>
        <taxon>Croceicoccus</taxon>
    </lineage>
</organism>
<evidence type="ECO:0000313" key="5">
    <source>
        <dbReference type="EMBL" id="AKM08789.1"/>
    </source>
</evidence>
<dbReference type="SUPFAM" id="SSF56349">
    <property type="entry name" value="DNA breaking-rejoining enzymes"/>
    <property type="match status" value="1"/>
</dbReference>
<keyword evidence="6" id="KW-1185">Reference proteome</keyword>
<evidence type="ECO:0000256" key="1">
    <source>
        <dbReference type="ARBA" id="ARBA00008857"/>
    </source>
</evidence>
<dbReference type="GO" id="GO:0015074">
    <property type="term" value="P:DNA integration"/>
    <property type="evidence" value="ECO:0007669"/>
    <property type="project" value="UniProtKB-KW"/>
</dbReference>
<sequence>MTAASLKKIVEEALAEVGATVNFKLVPKGKARTTTWLGVEHGFGIRHYPSGRNVYIVQTRMAGRMRTVTIGPASVLTRYQAQMVARRVIAYAQVGRDPATERQRIRSAPSFADFVTEYWGRWAPRWKASTLDTHTGYRRRYIDDAFAGVYIDELNEGYVTSWFADLNNRTGPGASNRTFEILKHMLNKAEEWGYRLENTNPCRSVRPNRKRQCERFLSNEELARLGAELAKLRSSDDRTKQCVGAAITLLLLTGCRKSEILTLEWSDIKGNRLHLRDSKTGPRTVWLGSAAREVIAGLPRFERVPYPFWNYSYHKPLRCVNGFWRRLRDEAGLPGVRIHDLRHTFASHAAMNKETLPMIGRLLGHANVQTTARYAHLDDRHLLEAAQQIGDAVGALMDTHRC</sequence>
<dbReference type="InterPro" id="IPR050808">
    <property type="entry name" value="Phage_Integrase"/>
</dbReference>
<dbReference type="OrthoDB" id="7615137at2"/>
<protein>
    <submittedName>
        <fullName evidence="5">Uncharacterized protein</fullName>
    </submittedName>
</protein>
<dbReference type="InterPro" id="IPR013762">
    <property type="entry name" value="Integrase-like_cat_sf"/>
</dbReference>
<dbReference type="PANTHER" id="PTHR30629:SF2">
    <property type="entry name" value="PROPHAGE INTEGRASE INTS-RELATED"/>
    <property type="match status" value="1"/>
</dbReference>
<dbReference type="RefSeq" id="WP_047819487.1">
    <property type="nucleotide sequence ID" value="NZ_CP011770.1"/>
</dbReference>
<dbReference type="PATRIC" id="fig|1348774.3.peg.73"/>
<evidence type="ECO:0000313" key="6">
    <source>
        <dbReference type="Proteomes" id="UP000035287"/>
    </source>
</evidence>
<name>A0A0G3XDV6_9SPHN</name>
<evidence type="ECO:0000256" key="2">
    <source>
        <dbReference type="ARBA" id="ARBA00022908"/>
    </source>
</evidence>
<dbReference type="Proteomes" id="UP000035287">
    <property type="component" value="Chromosome"/>
</dbReference>
<dbReference type="AlphaFoldDB" id="A0A0G3XDV6"/>
<keyword evidence="4" id="KW-0233">DNA recombination</keyword>
<dbReference type="GO" id="GO:0006310">
    <property type="term" value="P:DNA recombination"/>
    <property type="evidence" value="ECO:0007669"/>
    <property type="project" value="UniProtKB-KW"/>
</dbReference>
<gene>
    <name evidence="5" type="ORF">AB433_00320</name>
</gene>
<dbReference type="Gene3D" id="1.10.443.10">
    <property type="entry name" value="Intergrase catalytic core"/>
    <property type="match status" value="1"/>
</dbReference>
<keyword evidence="2" id="KW-0229">DNA integration</keyword>
<dbReference type="Gene3D" id="1.10.150.130">
    <property type="match status" value="1"/>
</dbReference>
<dbReference type="InterPro" id="IPR002104">
    <property type="entry name" value="Integrase_catalytic"/>
</dbReference>
<dbReference type="InterPro" id="IPR011010">
    <property type="entry name" value="DNA_brk_join_enz"/>
</dbReference>
<comment type="similarity">
    <text evidence="1">Belongs to the 'phage' integrase family.</text>
</comment>
<dbReference type="EMBL" id="CP011770">
    <property type="protein sequence ID" value="AKM08789.1"/>
    <property type="molecule type" value="Genomic_DNA"/>
</dbReference>
<dbReference type="KEGG" id="cna:AB433_00320"/>
<keyword evidence="3" id="KW-0238">DNA-binding</keyword>
<dbReference type="CDD" id="cd00796">
    <property type="entry name" value="INT_Rci_Hp1_C"/>
    <property type="match status" value="1"/>
</dbReference>
<dbReference type="Gene3D" id="3.30.160.390">
    <property type="entry name" value="Integrase, DNA-binding domain"/>
    <property type="match status" value="1"/>
</dbReference>
<accession>A0A0G3XDV6</accession>